<proteinExistence type="predicted"/>
<reference evidence="5 7" key="3">
    <citation type="submission" date="2019-02" db="EMBL/GenBank/DDBJ databases">
        <authorList>
            <person name="Zhang G."/>
        </authorList>
    </citation>
    <scope>NUCLEOTIDE SEQUENCE [LARGE SCALE GENOMIC DNA]</scope>
    <source>
        <strain evidence="5 7">CMB17</strain>
    </source>
</reference>
<dbReference type="SUPFAM" id="SSF51735">
    <property type="entry name" value="NAD(P)-binding Rossmann-fold domains"/>
    <property type="match status" value="1"/>
</dbReference>
<dbReference type="Proteomes" id="UP000198409">
    <property type="component" value="Unassembled WGS sequence"/>
</dbReference>
<keyword evidence="7" id="KW-1185">Reference proteome</keyword>
<feature type="domain" description="Enoyl reductase (ER)" evidence="3">
    <location>
        <begin position="16"/>
        <end position="365"/>
    </location>
</feature>
<evidence type="ECO:0000256" key="2">
    <source>
        <dbReference type="ARBA" id="ARBA00023002"/>
    </source>
</evidence>
<keyword evidence="1" id="KW-0521">NADP</keyword>
<organism evidence="4 6">
    <name type="scientific">Paracoccus sediminis</name>
    <dbReference type="NCBI Taxonomy" id="1214787"/>
    <lineage>
        <taxon>Bacteria</taxon>
        <taxon>Pseudomonadati</taxon>
        <taxon>Pseudomonadota</taxon>
        <taxon>Alphaproteobacteria</taxon>
        <taxon>Rhodobacterales</taxon>
        <taxon>Paracoccaceae</taxon>
        <taxon>Paracoccus</taxon>
    </lineage>
</organism>
<dbReference type="Pfam" id="PF08240">
    <property type="entry name" value="ADH_N"/>
    <property type="match status" value="1"/>
</dbReference>
<dbReference type="PANTHER" id="PTHR48106:SF18">
    <property type="entry name" value="QUINONE OXIDOREDUCTASE PIG3"/>
    <property type="match status" value="1"/>
</dbReference>
<dbReference type="InterPro" id="IPR036291">
    <property type="entry name" value="NAD(P)-bd_dom_sf"/>
</dbReference>
<accession>A0A238WQ97</accession>
<dbReference type="GO" id="GO:0070402">
    <property type="term" value="F:NADPH binding"/>
    <property type="evidence" value="ECO:0007669"/>
    <property type="project" value="TreeGrafter"/>
</dbReference>
<dbReference type="EMBL" id="FZNM01000005">
    <property type="protein sequence ID" value="SNR48726.1"/>
    <property type="molecule type" value="Genomic_DNA"/>
</dbReference>
<dbReference type="Gene3D" id="3.40.50.720">
    <property type="entry name" value="NAD(P)-binding Rossmann-like Domain"/>
    <property type="match status" value="1"/>
</dbReference>
<protein>
    <submittedName>
        <fullName evidence="5">NADH oxidase</fullName>
    </submittedName>
</protein>
<dbReference type="InterPro" id="IPR011032">
    <property type="entry name" value="GroES-like_sf"/>
</dbReference>
<dbReference type="InterPro" id="IPR013154">
    <property type="entry name" value="ADH-like_N"/>
</dbReference>
<gene>
    <name evidence="5" type="ORF">EYF88_09055</name>
    <name evidence="4" type="ORF">SAMN06265378_105179</name>
</gene>
<evidence type="ECO:0000259" key="3">
    <source>
        <dbReference type="SMART" id="SM00829"/>
    </source>
</evidence>
<dbReference type="EMBL" id="SIRL01000005">
    <property type="protein sequence ID" value="TBN50389.1"/>
    <property type="molecule type" value="Genomic_DNA"/>
</dbReference>
<dbReference type="GO" id="GO:0016651">
    <property type="term" value="F:oxidoreductase activity, acting on NAD(P)H"/>
    <property type="evidence" value="ECO:0007669"/>
    <property type="project" value="TreeGrafter"/>
</dbReference>
<evidence type="ECO:0000313" key="6">
    <source>
        <dbReference type="Proteomes" id="UP000198409"/>
    </source>
</evidence>
<dbReference type="InterPro" id="IPR020843">
    <property type="entry name" value="ER"/>
</dbReference>
<dbReference type="OrthoDB" id="8629910at2"/>
<reference evidence="4" key="2">
    <citation type="submission" date="2017-06" db="EMBL/GenBank/DDBJ databases">
        <authorList>
            <person name="Kim H.J."/>
            <person name="Triplett B.A."/>
        </authorList>
    </citation>
    <scope>NUCLEOTIDE SEQUENCE [LARGE SCALE GENOMIC DNA]</scope>
    <source>
        <strain evidence="4">DSM 26170</strain>
    </source>
</reference>
<reference evidence="6" key="1">
    <citation type="submission" date="2017-06" db="EMBL/GenBank/DDBJ databases">
        <authorList>
            <person name="Varghese N."/>
            <person name="Submissions S."/>
        </authorList>
    </citation>
    <scope>NUCLEOTIDE SEQUENCE [LARGE SCALE GENOMIC DNA]</scope>
    <source>
        <strain evidence="6">DSM 26170</strain>
    </source>
</reference>
<sequence>MDRDSLELRSTVSADGTLRMALEPVRLPEPGPGQVLVRVEAAPINPSDLGLMFGPADMATLARDGQALTARIPDAAMPSLRARIGQALTAGNEGAGTVVAAGPDQRHLIGRRVAMLGGAMYARLRLIAASDCLVLPDGALAEQGAALFVNPLTALGFVETMRAEGHTAIVHAPAASNLGQMLARICGADGIGLVNIVRSPAQAALLRDLGAVHVVDSSAGSFRDDLTGAIAATGATLCFDAIGGGETTSIVLNAMETVAARDMATYDRYGSAVMKQGYVYGALDTGPTVLRRGFGFRWAIGGWLLFHALRGLDPATVERMRQRIVDEMTTTFASHYTARITLEQALDPAIVAAYVRKSTGEKYLLTP</sequence>
<name>A0A238WQ97_9RHOB</name>
<dbReference type="SMART" id="SM00829">
    <property type="entry name" value="PKS_ER"/>
    <property type="match status" value="1"/>
</dbReference>
<dbReference type="SUPFAM" id="SSF50129">
    <property type="entry name" value="GroES-like"/>
    <property type="match status" value="1"/>
</dbReference>
<dbReference type="Gene3D" id="3.90.180.10">
    <property type="entry name" value="Medium-chain alcohol dehydrogenases, catalytic domain"/>
    <property type="match status" value="1"/>
</dbReference>
<dbReference type="Proteomes" id="UP000292859">
    <property type="component" value="Unassembled WGS sequence"/>
</dbReference>
<evidence type="ECO:0000313" key="4">
    <source>
        <dbReference type="EMBL" id="SNR48726.1"/>
    </source>
</evidence>
<dbReference type="RefSeq" id="WP_089388015.1">
    <property type="nucleotide sequence ID" value="NZ_FZNM01000005.1"/>
</dbReference>
<evidence type="ECO:0000313" key="5">
    <source>
        <dbReference type="EMBL" id="TBN50389.1"/>
    </source>
</evidence>
<keyword evidence="2" id="KW-0560">Oxidoreductase</keyword>
<dbReference type="AlphaFoldDB" id="A0A238WQ97"/>
<evidence type="ECO:0000313" key="7">
    <source>
        <dbReference type="Proteomes" id="UP000292859"/>
    </source>
</evidence>
<evidence type="ECO:0000256" key="1">
    <source>
        <dbReference type="ARBA" id="ARBA00022857"/>
    </source>
</evidence>
<dbReference type="CDD" id="cd08291">
    <property type="entry name" value="ETR_like_1"/>
    <property type="match status" value="1"/>
</dbReference>
<dbReference type="PANTHER" id="PTHR48106">
    <property type="entry name" value="QUINONE OXIDOREDUCTASE PIG3-RELATED"/>
    <property type="match status" value="1"/>
</dbReference>